<evidence type="ECO:0000313" key="2">
    <source>
        <dbReference type="EMBL" id="MBM6774598.1"/>
    </source>
</evidence>
<feature type="coiled-coil region" evidence="1">
    <location>
        <begin position="94"/>
        <end position="137"/>
    </location>
</feature>
<proteinExistence type="predicted"/>
<comment type="caution">
    <text evidence="2">The sequence shown here is derived from an EMBL/GenBank/DDBJ whole genome shotgun (WGS) entry which is preliminary data.</text>
</comment>
<evidence type="ECO:0000313" key="3">
    <source>
        <dbReference type="Proteomes" id="UP000712527"/>
    </source>
</evidence>
<protein>
    <submittedName>
        <fullName evidence="2">Uncharacterized protein</fullName>
    </submittedName>
</protein>
<sequence length="155" mass="17978">MLAHRDTDRHRGDPGRERHLDVLREVSFRGAAYAAAEIERRCGVRHSVRAVEMRASRIHCSLAVQTVCPQCGAVGVKINRQTGMCRRCTEEYHLAQERAFNEQLERERAHAEDAADIDDVRRERDRMRQRNSRLCRKYGLAGKRERGDSLRRSHS</sequence>
<dbReference type="EMBL" id="JACSNQ010000004">
    <property type="protein sequence ID" value="MBM6774598.1"/>
    <property type="molecule type" value="Genomic_DNA"/>
</dbReference>
<keyword evidence="3" id="KW-1185">Reference proteome</keyword>
<accession>A0ABS2F185</accession>
<name>A0ABS2F185_9ACTN</name>
<evidence type="ECO:0000256" key="1">
    <source>
        <dbReference type="SAM" id="Coils"/>
    </source>
</evidence>
<keyword evidence="1" id="KW-0175">Coiled coil</keyword>
<organism evidence="2 3">
    <name type="scientific">Olsenella profusa</name>
    <dbReference type="NCBI Taxonomy" id="138595"/>
    <lineage>
        <taxon>Bacteria</taxon>
        <taxon>Bacillati</taxon>
        <taxon>Actinomycetota</taxon>
        <taxon>Coriobacteriia</taxon>
        <taxon>Coriobacteriales</taxon>
        <taxon>Atopobiaceae</taxon>
        <taxon>Olsenella</taxon>
    </lineage>
</organism>
<dbReference type="Proteomes" id="UP000712527">
    <property type="component" value="Unassembled WGS sequence"/>
</dbReference>
<reference evidence="2 3" key="1">
    <citation type="journal article" date="2021" name="Sci. Rep.">
        <title>The distribution of antibiotic resistance genes in chicken gut microbiota commensals.</title>
        <authorList>
            <person name="Juricova H."/>
            <person name="Matiasovicova J."/>
            <person name="Kubasova T."/>
            <person name="Cejkova D."/>
            <person name="Rychlik I."/>
        </authorList>
    </citation>
    <scope>NUCLEOTIDE SEQUENCE [LARGE SCALE GENOMIC DNA]</scope>
    <source>
        <strain evidence="2 3">An794</strain>
    </source>
</reference>
<gene>
    <name evidence="2" type="ORF">H9X80_03435</name>
</gene>